<dbReference type="CDD" id="cd00090">
    <property type="entry name" value="HTH_ARSR"/>
    <property type="match status" value="1"/>
</dbReference>
<dbReference type="GO" id="GO:0003700">
    <property type="term" value="F:DNA-binding transcription factor activity"/>
    <property type="evidence" value="ECO:0007669"/>
    <property type="project" value="InterPro"/>
</dbReference>
<evidence type="ECO:0000313" key="6">
    <source>
        <dbReference type="Proteomes" id="UP000243106"/>
    </source>
</evidence>
<dbReference type="AlphaFoldDB" id="A0A1I5ZA36"/>
<evidence type="ECO:0000259" key="4">
    <source>
        <dbReference type="PROSITE" id="PS50987"/>
    </source>
</evidence>
<dbReference type="PROSITE" id="PS50987">
    <property type="entry name" value="HTH_ARSR_2"/>
    <property type="match status" value="1"/>
</dbReference>
<dbReference type="SUPFAM" id="SSF46785">
    <property type="entry name" value="Winged helix' DNA-binding domain"/>
    <property type="match status" value="1"/>
</dbReference>
<dbReference type="PANTHER" id="PTHR43132:SF2">
    <property type="entry name" value="ARSENICAL RESISTANCE OPERON REPRESSOR ARSR-RELATED"/>
    <property type="match status" value="1"/>
</dbReference>
<dbReference type="InterPro" id="IPR011991">
    <property type="entry name" value="ArsR-like_HTH"/>
</dbReference>
<gene>
    <name evidence="5" type="ORF">SAMN05421853_108180</name>
</gene>
<dbReference type="Proteomes" id="UP000243106">
    <property type="component" value="Unassembled WGS sequence"/>
</dbReference>
<name>A0A1I5ZA36_9RHOB</name>
<evidence type="ECO:0000256" key="1">
    <source>
        <dbReference type="ARBA" id="ARBA00023015"/>
    </source>
</evidence>
<dbReference type="InterPro" id="IPR036388">
    <property type="entry name" value="WH-like_DNA-bd_sf"/>
</dbReference>
<keyword evidence="2 5" id="KW-0238">DNA-binding</keyword>
<dbReference type="InterPro" id="IPR051011">
    <property type="entry name" value="Metal_resp_trans_reg"/>
</dbReference>
<dbReference type="PANTHER" id="PTHR43132">
    <property type="entry name" value="ARSENICAL RESISTANCE OPERON REPRESSOR ARSR-RELATED"/>
    <property type="match status" value="1"/>
</dbReference>
<dbReference type="InterPro" id="IPR036390">
    <property type="entry name" value="WH_DNA-bd_sf"/>
</dbReference>
<dbReference type="InterPro" id="IPR001845">
    <property type="entry name" value="HTH_ArsR_DNA-bd_dom"/>
</dbReference>
<proteinExistence type="predicted"/>
<keyword evidence="1" id="KW-0805">Transcription regulation</keyword>
<dbReference type="Pfam" id="PF12840">
    <property type="entry name" value="HTH_20"/>
    <property type="match status" value="1"/>
</dbReference>
<dbReference type="PRINTS" id="PR00778">
    <property type="entry name" value="HTHARSR"/>
</dbReference>
<evidence type="ECO:0000313" key="5">
    <source>
        <dbReference type="EMBL" id="SFQ53339.1"/>
    </source>
</evidence>
<accession>A0A1I5ZA36</accession>
<sequence>MTTASPEALALAALGHDARLSIFRLLVRAGPDGLSVGQIGAHLGLAPSTQAHHLRSLVEAGLVTQDRQGREILNRVNFDAVTGLVTFLTEECCSGLPANTPLPSKASG</sequence>
<evidence type="ECO:0000256" key="2">
    <source>
        <dbReference type="ARBA" id="ARBA00023125"/>
    </source>
</evidence>
<protein>
    <submittedName>
        <fullName evidence="5">DNA-binding transcriptional regulator, ArsR family</fullName>
    </submittedName>
</protein>
<dbReference type="STRING" id="93684.SAMN05421853_108180"/>
<dbReference type="EMBL" id="FOXV01000008">
    <property type="protein sequence ID" value="SFQ53339.1"/>
    <property type="molecule type" value="Genomic_DNA"/>
</dbReference>
<dbReference type="SMART" id="SM00418">
    <property type="entry name" value="HTH_ARSR"/>
    <property type="match status" value="1"/>
</dbReference>
<dbReference type="NCBIfam" id="NF033788">
    <property type="entry name" value="HTH_metalloreg"/>
    <property type="match status" value="1"/>
</dbReference>
<keyword evidence="3" id="KW-0804">Transcription</keyword>
<keyword evidence="6" id="KW-1185">Reference proteome</keyword>
<dbReference type="RefSeq" id="WP_093012851.1">
    <property type="nucleotide sequence ID" value="NZ_FOXV01000008.1"/>
</dbReference>
<reference evidence="6" key="1">
    <citation type="submission" date="2016-10" db="EMBL/GenBank/DDBJ databases">
        <authorList>
            <person name="Varghese N."/>
            <person name="Submissions S."/>
        </authorList>
    </citation>
    <scope>NUCLEOTIDE SEQUENCE [LARGE SCALE GENOMIC DNA]</scope>
    <source>
        <strain evidence="6">JCM 10271</strain>
    </source>
</reference>
<dbReference type="GO" id="GO:0003677">
    <property type="term" value="F:DNA binding"/>
    <property type="evidence" value="ECO:0007669"/>
    <property type="project" value="UniProtKB-KW"/>
</dbReference>
<evidence type="ECO:0000256" key="3">
    <source>
        <dbReference type="ARBA" id="ARBA00023163"/>
    </source>
</evidence>
<feature type="domain" description="HTH arsR-type" evidence="4">
    <location>
        <begin position="1"/>
        <end position="96"/>
    </location>
</feature>
<organism evidence="5 6">
    <name type="scientific">Roseivivax halotolerans</name>
    <dbReference type="NCBI Taxonomy" id="93684"/>
    <lineage>
        <taxon>Bacteria</taxon>
        <taxon>Pseudomonadati</taxon>
        <taxon>Pseudomonadota</taxon>
        <taxon>Alphaproteobacteria</taxon>
        <taxon>Rhodobacterales</taxon>
        <taxon>Roseobacteraceae</taxon>
        <taxon>Roseivivax</taxon>
    </lineage>
</organism>
<dbReference type="Gene3D" id="1.10.10.10">
    <property type="entry name" value="Winged helix-like DNA-binding domain superfamily/Winged helix DNA-binding domain"/>
    <property type="match status" value="1"/>
</dbReference>